<feature type="region of interest" description="Disordered" evidence="14">
    <location>
        <begin position="1293"/>
        <end position="1329"/>
    </location>
</feature>
<dbReference type="GO" id="GO:0005814">
    <property type="term" value="C:centriole"/>
    <property type="evidence" value="ECO:0007669"/>
    <property type="project" value="UniProtKB-SubCell"/>
</dbReference>
<keyword evidence="6" id="KW-0132">Cell division</keyword>
<evidence type="ECO:0000256" key="12">
    <source>
        <dbReference type="ARBA" id="ARBA00023306"/>
    </source>
</evidence>
<dbReference type="SUPFAM" id="SSF74924">
    <property type="entry name" value="Cap-Gly domain"/>
    <property type="match status" value="1"/>
</dbReference>
<dbReference type="STRING" id="401625.A0A0P1BG78"/>
<name>A0A0P1BG78_9BASI</name>
<dbReference type="GO" id="GO:0051301">
    <property type="term" value="P:cell division"/>
    <property type="evidence" value="ECO:0007669"/>
    <property type="project" value="UniProtKB-KW"/>
</dbReference>
<evidence type="ECO:0000256" key="1">
    <source>
        <dbReference type="ARBA" id="ARBA00004114"/>
    </source>
</evidence>
<evidence type="ECO:0000256" key="9">
    <source>
        <dbReference type="ARBA" id="ARBA00023017"/>
    </source>
</evidence>
<dbReference type="EMBL" id="CCYA01000252">
    <property type="protein sequence ID" value="CEH15081.1"/>
    <property type="molecule type" value="Genomic_DNA"/>
</dbReference>
<dbReference type="GO" id="GO:0000743">
    <property type="term" value="P:nuclear migration involved in conjugation with cellular fusion"/>
    <property type="evidence" value="ECO:0007669"/>
    <property type="project" value="TreeGrafter"/>
</dbReference>
<evidence type="ECO:0000256" key="14">
    <source>
        <dbReference type="SAM" id="MobiDB-lite"/>
    </source>
</evidence>
<feature type="domain" description="CAP-Gly" evidence="15">
    <location>
        <begin position="30"/>
        <end position="72"/>
    </location>
</feature>
<keyword evidence="10 13" id="KW-0175">Coiled coil</keyword>
<dbReference type="Pfam" id="PF01302">
    <property type="entry name" value="CAP_GLY"/>
    <property type="match status" value="1"/>
</dbReference>
<keyword evidence="17" id="KW-1185">Reference proteome</keyword>
<reference evidence="16 17" key="1">
    <citation type="submission" date="2014-09" db="EMBL/GenBank/DDBJ databases">
        <authorList>
            <person name="Magalhaes I.L.F."/>
            <person name="Oliveira U."/>
            <person name="Santos F.R."/>
            <person name="Vidigal T.H.D.A."/>
            <person name="Brescovit A.D."/>
            <person name="Santos A.J."/>
        </authorList>
    </citation>
    <scope>NUCLEOTIDE SEQUENCE [LARGE SCALE GENOMIC DNA]</scope>
</reference>
<evidence type="ECO:0000256" key="8">
    <source>
        <dbReference type="ARBA" id="ARBA00022776"/>
    </source>
</evidence>
<dbReference type="PANTHER" id="PTHR18916:SF6">
    <property type="entry name" value="DYNACTIN SUBUNIT 1"/>
    <property type="match status" value="1"/>
</dbReference>
<feature type="compositionally biased region" description="Low complexity" evidence="14">
    <location>
        <begin position="218"/>
        <end position="237"/>
    </location>
</feature>
<evidence type="ECO:0000313" key="17">
    <source>
        <dbReference type="Proteomes" id="UP000054845"/>
    </source>
</evidence>
<feature type="compositionally biased region" description="Low complexity" evidence="14">
    <location>
        <begin position="168"/>
        <end position="182"/>
    </location>
</feature>
<feature type="region of interest" description="Disordered" evidence="14">
    <location>
        <begin position="571"/>
        <end position="592"/>
    </location>
</feature>
<protein>
    <submittedName>
        <fullName evidence="16">Microtubule-associated protein dynactin DCTN1/Glued</fullName>
    </submittedName>
</protein>
<feature type="region of interest" description="Disordered" evidence="14">
    <location>
        <begin position="398"/>
        <end position="421"/>
    </location>
</feature>
<feature type="region of interest" description="Disordered" evidence="14">
    <location>
        <begin position="81"/>
        <end position="375"/>
    </location>
</feature>
<comment type="subcellular location">
    <subcellularLocation>
        <location evidence="3">Cytoplasm</location>
        <location evidence="3">Cell cortex</location>
    </subcellularLocation>
    <subcellularLocation>
        <location evidence="1">Cytoplasm</location>
        <location evidence="1">Cytoskeleton</location>
        <location evidence="1">Microtubule organizing center</location>
        <location evidence="1">Centrosome</location>
        <location evidence="1">Centriole</location>
    </subcellularLocation>
    <subcellularLocation>
        <location evidence="2">Cytoplasm</location>
        <location evidence="2">Cytoskeleton</location>
        <location evidence="2">Spindle</location>
    </subcellularLocation>
</comment>
<keyword evidence="11" id="KW-0206">Cytoskeleton</keyword>
<evidence type="ECO:0000256" key="7">
    <source>
        <dbReference type="ARBA" id="ARBA00022701"/>
    </source>
</evidence>
<dbReference type="GO" id="GO:0051286">
    <property type="term" value="C:cell tip"/>
    <property type="evidence" value="ECO:0007669"/>
    <property type="project" value="TreeGrafter"/>
</dbReference>
<dbReference type="GO" id="GO:0005874">
    <property type="term" value="C:microtubule"/>
    <property type="evidence" value="ECO:0007669"/>
    <property type="project" value="UniProtKB-KW"/>
</dbReference>
<feature type="compositionally biased region" description="Basic and acidic residues" evidence="14">
    <location>
        <begin position="81"/>
        <end position="90"/>
    </location>
</feature>
<organism evidence="16 17">
    <name type="scientific">Ceraceosorus bombacis</name>
    <dbReference type="NCBI Taxonomy" id="401625"/>
    <lineage>
        <taxon>Eukaryota</taxon>
        <taxon>Fungi</taxon>
        <taxon>Dikarya</taxon>
        <taxon>Basidiomycota</taxon>
        <taxon>Ustilaginomycotina</taxon>
        <taxon>Exobasidiomycetes</taxon>
        <taxon>Ceraceosorales</taxon>
        <taxon>Ceraceosoraceae</taxon>
        <taxon>Ceraceosorus</taxon>
    </lineage>
</organism>
<dbReference type="Pfam" id="PF12455">
    <property type="entry name" value="Dynactin"/>
    <property type="match status" value="1"/>
</dbReference>
<dbReference type="InterPro" id="IPR000938">
    <property type="entry name" value="CAP-Gly_domain"/>
</dbReference>
<feature type="compositionally biased region" description="Low complexity" evidence="14">
    <location>
        <begin position="1296"/>
        <end position="1319"/>
    </location>
</feature>
<dbReference type="OrthoDB" id="2130750at2759"/>
<keyword evidence="5" id="KW-0963">Cytoplasm</keyword>
<feature type="compositionally biased region" description="Low complexity" evidence="14">
    <location>
        <begin position="118"/>
        <end position="145"/>
    </location>
</feature>
<evidence type="ECO:0000256" key="3">
    <source>
        <dbReference type="ARBA" id="ARBA00004544"/>
    </source>
</evidence>
<evidence type="ECO:0000256" key="4">
    <source>
        <dbReference type="ARBA" id="ARBA00011010"/>
    </source>
</evidence>
<dbReference type="InterPro" id="IPR022157">
    <property type="entry name" value="Dynactin"/>
</dbReference>
<evidence type="ECO:0000256" key="10">
    <source>
        <dbReference type="ARBA" id="ARBA00023054"/>
    </source>
</evidence>
<dbReference type="GO" id="GO:0030286">
    <property type="term" value="C:dynein complex"/>
    <property type="evidence" value="ECO:0007669"/>
    <property type="project" value="UniProtKB-KW"/>
</dbReference>
<dbReference type="SMART" id="SM01052">
    <property type="entry name" value="CAP_GLY"/>
    <property type="match status" value="1"/>
</dbReference>
<dbReference type="PANTHER" id="PTHR18916">
    <property type="entry name" value="DYNACTIN 1-RELATED MICROTUBULE-BINDING"/>
    <property type="match status" value="1"/>
</dbReference>
<evidence type="ECO:0000256" key="13">
    <source>
        <dbReference type="SAM" id="Coils"/>
    </source>
</evidence>
<keyword evidence="7" id="KW-0493">Microtubule</keyword>
<evidence type="ECO:0000256" key="6">
    <source>
        <dbReference type="ARBA" id="ARBA00022618"/>
    </source>
</evidence>
<dbReference type="GO" id="GO:0005819">
    <property type="term" value="C:spindle"/>
    <property type="evidence" value="ECO:0007669"/>
    <property type="project" value="UniProtKB-SubCell"/>
</dbReference>
<sequence>MSAGGSAPVLRLQDRCEFTGYGRGTVLFVGQTSFAPGLWVGAHLDEPRGKNDGTVQGKRYFDSLPGHGLFARISQARLLRPEEDSGHNEYEEADQDYEGPRDEPMDEEELMPPPSRPAPRISRVPSPVKRPTASRQTTTTSVTHSEAARPRSSLAPRKLVSPQKAGTAVRSAIGASASRGSSPTKRTGVAATRTVQSAAVTRNTTPVASAATARMQRTSTAPGSVASGAASRVAGVTPRAVKPGSTIPGRAPDTATAKAGLRPVPKHRQSMAPPSARENAATIPRATTRTPTAAATSRSTSAASSVDVANRTPGARLAGRTGITPRVTAGSAAPSSARLAPPSTARSARQPPPQARLPAASRRTAISTDDADEDNEEELMNMSLDTESLPGAEGLLSDEEGVEESGELSPSVRKASLSGNRPRIDHMSLSSGPRPSAAEVGALQREIDELRARNRILEKRKEEDRERIREMERVKSDADGFLAAKPKLMAKQQELQNEVRDLYKLEKDWEAQKEELDRQVVELTDSTEMAVLDKEMAEERSESLKFELDAAQERIEELTSEVEILTAEKELRDAETEGGHDSSRQALGDESVQDAKRLPGYVQLERQNDRLRDALGRLRDITNETESEQKRRIAELEKELNSLSDLQAQFDTVSQRLETADAIIEDLKIQLDDALSTEEMLEQLTERNLLLGEKIEEMHATIEDLEAIKELNDELEETHIDTERQLQEEVDLKDLHVRDLRVRNEMLEASLVDHENTFAQFRELVLNLQGDLDTLRAEQAEQQSAAVAEDGTLVSDGAGGRTLQTQSQAMLNLNLKLQSSALKSQAKTIELELGKLEATQAMSHLDMIRPYLPAAYFEADADAVASLLFFNRMAHKAELVKTIVEGHHDIAGALATVVPEHLIGVCEMRHSLAHFAALSRQIAGVLQLASVPTFLKAGRTYREHASIERRIDSFIEALRHEELKEAECGREFARYVKDFEEFSYTLGEETDADLAAKEVGAAQLIDLDLDTLNAALGYTKQTLAALYNEGDNVGWELGGKSLDEDVFAPLQQLINNVKSTKVPARKLLRRLGSLYANDEAVRIEAITALPSTGLLSSQLVRFAKELAQSTTTQVAEVRAARTPFVMSDFVSAFNDALREGLAKSDVNLWATPLASTEHLTSTISLLLSAATEQENVTKVSGSLPWMTRVEEIKAEAELHHDAEAERALAKLQEDLKDLSRQLKTRESALEEANIKVERTNKQNEKYKTKLDDVATIQSSLVEAQRQSRVYQEMNASLQSELETAERANDILKQQQSSKAVSGGPGGASAAPGAFAGTGADSAEKTAQSNVPSGFMSGASGTFETAYLADQVEALRGALAILRTENCRLKGAGLLQQFEALPRVYAPSASLLDDARTVEKEKPWKTPGLPAPRTVPNRKGPTSVADAARESKALYARLLEQAASPRVISLVPEDAGVPVKAARPKATSWQRISSTPSWQLRAQEQERADTRKQVQKLADFYSAQLNTLHGPARHRGRALKGASPKLAAIPDVPMLA</sequence>
<evidence type="ECO:0000256" key="11">
    <source>
        <dbReference type="ARBA" id="ARBA00023212"/>
    </source>
</evidence>
<dbReference type="GO" id="GO:0000132">
    <property type="term" value="P:establishment of mitotic spindle orientation"/>
    <property type="evidence" value="ECO:0007669"/>
    <property type="project" value="TreeGrafter"/>
</dbReference>
<dbReference type="GO" id="GO:0005816">
    <property type="term" value="C:spindle pole body"/>
    <property type="evidence" value="ECO:0007669"/>
    <property type="project" value="TreeGrafter"/>
</dbReference>
<keyword evidence="8" id="KW-0498">Mitosis</keyword>
<dbReference type="Gene3D" id="2.30.30.190">
    <property type="entry name" value="CAP Gly-rich-like domain"/>
    <property type="match status" value="1"/>
</dbReference>
<evidence type="ECO:0000256" key="2">
    <source>
        <dbReference type="ARBA" id="ARBA00004186"/>
    </source>
</evidence>
<accession>A0A0P1BG78</accession>
<feature type="compositionally biased region" description="Low complexity" evidence="14">
    <location>
        <begin position="280"/>
        <end position="305"/>
    </location>
</feature>
<feature type="compositionally biased region" description="Basic and acidic residues" evidence="14">
    <location>
        <begin position="571"/>
        <end position="583"/>
    </location>
</feature>
<comment type="similarity">
    <text evidence="4">Belongs to the dynactin 150 kDa subunit family.</text>
</comment>
<evidence type="ECO:0000313" key="16">
    <source>
        <dbReference type="EMBL" id="CEH15081.1"/>
    </source>
</evidence>
<dbReference type="Proteomes" id="UP000054845">
    <property type="component" value="Unassembled WGS sequence"/>
</dbReference>
<proteinExistence type="inferred from homology"/>
<evidence type="ECO:0000259" key="15">
    <source>
        <dbReference type="PROSITE" id="PS50245"/>
    </source>
</evidence>
<feature type="region of interest" description="Disordered" evidence="14">
    <location>
        <begin position="1397"/>
        <end position="1421"/>
    </location>
</feature>
<dbReference type="PROSITE" id="PS50245">
    <property type="entry name" value="CAP_GLY_2"/>
    <property type="match status" value="1"/>
</dbReference>
<feature type="compositionally biased region" description="Polar residues" evidence="14">
    <location>
        <begin position="193"/>
        <end position="207"/>
    </location>
</feature>
<dbReference type="InterPro" id="IPR036859">
    <property type="entry name" value="CAP-Gly_dom_sf"/>
</dbReference>
<evidence type="ECO:0000256" key="5">
    <source>
        <dbReference type="ARBA" id="ARBA00022490"/>
    </source>
</evidence>
<keyword evidence="12" id="KW-0131">Cell cycle</keyword>
<keyword evidence="9" id="KW-0243">Dynein</keyword>
<feature type="compositionally biased region" description="Low complexity" evidence="14">
    <location>
        <begin position="329"/>
        <end position="349"/>
    </location>
</feature>
<feature type="coiled-coil region" evidence="13">
    <location>
        <begin position="601"/>
        <end position="757"/>
    </location>
</feature>